<dbReference type="EMBL" id="BIFR01000001">
    <property type="protein sequence ID" value="GCE13575.1"/>
    <property type="molecule type" value="Genomic_DNA"/>
</dbReference>
<dbReference type="Pfam" id="PF24716">
    <property type="entry name" value="WapI"/>
    <property type="match status" value="1"/>
</dbReference>
<organism evidence="1 2">
    <name type="scientific">Tengunoibacter tsumagoiensis</name>
    <dbReference type="NCBI Taxonomy" id="2014871"/>
    <lineage>
        <taxon>Bacteria</taxon>
        <taxon>Bacillati</taxon>
        <taxon>Chloroflexota</taxon>
        <taxon>Ktedonobacteria</taxon>
        <taxon>Ktedonobacterales</taxon>
        <taxon>Dictyobacteraceae</taxon>
        <taxon>Tengunoibacter</taxon>
    </lineage>
</organism>
<dbReference type="RefSeq" id="WP_126581088.1">
    <property type="nucleotide sequence ID" value="NZ_BIFR01000001.1"/>
</dbReference>
<evidence type="ECO:0000313" key="1">
    <source>
        <dbReference type="EMBL" id="GCE13575.1"/>
    </source>
</evidence>
<proteinExistence type="predicted"/>
<dbReference type="Proteomes" id="UP000287352">
    <property type="component" value="Unassembled WGS sequence"/>
</dbReference>
<gene>
    <name evidence="1" type="ORF">KTT_34340</name>
</gene>
<dbReference type="InterPro" id="IPR056510">
    <property type="entry name" value="WapI"/>
</dbReference>
<keyword evidence="2" id="KW-1185">Reference proteome</keyword>
<comment type="caution">
    <text evidence="1">The sequence shown here is derived from an EMBL/GenBank/DDBJ whole genome shotgun (WGS) entry which is preliminary data.</text>
</comment>
<evidence type="ECO:0000313" key="2">
    <source>
        <dbReference type="Proteomes" id="UP000287352"/>
    </source>
</evidence>
<sequence length="158" mass="18778">MLFKSTDNSEVEIRIAGFRRKNHVRGEWDDSDWLKVHIRVLAPFGSTSYAFRCLLNWEAEQLAEWLMQIAKKQDVEREIFFSEGELRFKIVEISNVDLTIRFYTMRAIGKWTMSEEYKDTKDLFDDDFPYVDLNMSFNQLQYVAAQFQTEIAGLPLRK</sequence>
<dbReference type="AlphaFoldDB" id="A0A402A3F5"/>
<accession>A0A402A3F5</accession>
<protein>
    <submittedName>
        <fullName evidence="1">Uncharacterized protein</fullName>
    </submittedName>
</protein>
<reference evidence="2" key="1">
    <citation type="submission" date="2018-12" db="EMBL/GenBank/DDBJ databases">
        <title>Tengunoibacter tsumagoiensis gen. nov., sp. nov., Dictyobacter kobayashii sp. nov., D. alpinus sp. nov., and D. joshuensis sp. nov. and description of Dictyobacteraceae fam. nov. within the order Ktedonobacterales isolated from Tengu-no-mugimeshi.</title>
        <authorList>
            <person name="Wang C.M."/>
            <person name="Zheng Y."/>
            <person name="Sakai Y."/>
            <person name="Toyoda A."/>
            <person name="Minakuchi Y."/>
            <person name="Abe K."/>
            <person name="Yokota A."/>
            <person name="Yabe S."/>
        </authorList>
    </citation>
    <scope>NUCLEOTIDE SEQUENCE [LARGE SCALE GENOMIC DNA]</scope>
    <source>
        <strain evidence="2">Uno3</strain>
    </source>
</reference>
<dbReference type="OrthoDB" id="7210783at2"/>
<name>A0A402A3F5_9CHLR</name>